<dbReference type="RefSeq" id="WP_001176932.1">
    <property type="nucleotide sequence ID" value="NZ_CAXNZP010000051.1"/>
</dbReference>
<reference evidence="1 3" key="2">
    <citation type="submission" date="2019-10" db="EMBL/GenBank/DDBJ databases">
        <title>Genetic environment of the oxa23 gene and comparative analysis of carbapenem resistant Acinetobacter baumannii isolates belonging to global clone 1, lineage 2 recovered in a burns hospital outbreak in 2012-2013.</title>
        <authorList>
            <person name="Douraghi M."/>
            <person name="Aris P."/>
            <person name="Kenyon J."/>
            <person name="Hamidian M."/>
        </authorList>
    </citation>
    <scope>NUCLEOTIDE SEQUENCE [LARGE SCALE GENOMIC DNA]</scope>
    <source>
        <strain evidence="1 3">ABS103</strain>
    </source>
</reference>
<gene>
    <name evidence="1" type="ORF">F2P40_17945</name>
    <name evidence="2" type="ORF">F4T87_17990</name>
</gene>
<name>A0A646LU82_ACIBA</name>
<dbReference type="EMBL" id="WIOC01000032">
    <property type="protein sequence ID" value="MQR51179.1"/>
    <property type="molecule type" value="Genomic_DNA"/>
</dbReference>
<dbReference type="AlphaFoldDB" id="A0A646LU82"/>
<dbReference type="Proteomes" id="UP000461234">
    <property type="component" value="Unassembled WGS sequence"/>
</dbReference>
<sequence>MQLQRKGSDEHTSMSNDLELLYKRYSEGVLQKDLELLIDVCPQGVELVISYDLHSDSYFVSILILGSRNGEKIPMFTQRGSRKTFKDISRALSWGESQGFTAVSFYHKWKK</sequence>
<accession>A0A646LU82</accession>
<reference evidence="2" key="1">
    <citation type="submission" date="2019-09" db="EMBL/GenBank/DDBJ databases">
        <title>Distinct mechanisms of dissemination of NDM-1 metallo-beta-betalactamase in Acinetobacter species spp. in Argentina.</title>
        <authorList>
            <person name="Maria R.S."/>
            <person name="Adams M.D."/>
        </authorList>
    </citation>
    <scope>NUCLEOTIDE SEQUENCE</scope>
    <source>
        <strain evidence="2">AMA3</strain>
    </source>
</reference>
<comment type="caution">
    <text evidence="2">The sequence shown here is derived from an EMBL/GenBank/DDBJ whole genome shotgun (WGS) entry which is preliminary data.</text>
</comment>
<protein>
    <submittedName>
        <fullName evidence="2">Uncharacterized protein</fullName>
    </submittedName>
</protein>
<proteinExistence type="predicted"/>
<evidence type="ECO:0000313" key="3">
    <source>
        <dbReference type="Proteomes" id="UP000461234"/>
    </source>
</evidence>
<dbReference type="EMBL" id="VYTF01000031">
    <property type="protein sequence ID" value="MQZ28882.1"/>
    <property type="molecule type" value="Genomic_DNA"/>
</dbReference>
<evidence type="ECO:0000313" key="1">
    <source>
        <dbReference type="EMBL" id="MQR51179.1"/>
    </source>
</evidence>
<organism evidence="2">
    <name type="scientific">Acinetobacter baumannii</name>
    <dbReference type="NCBI Taxonomy" id="470"/>
    <lineage>
        <taxon>Bacteria</taxon>
        <taxon>Pseudomonadati</taxon>
        <taxon>Pseudomonadota</taxon>
        <taxon>Gammaproteobacteria</taxon>
        <taxon>Moraxellales</taxon>
        <taxon>Moraxellaceae</taxon>
        <taxon>Acinetobacter</taxon>
        <taxon>Acinetobacter calcoaceticus/baumannii complex</taxon>
    </lineage>
</organism>
<evidence type="ECO:0000313" key="2">
    <source>
        <dbReference type="EMBL" id="MQZ28882.1"/>
    </source>
</evidence>